<dbReference type="AlphaFoldDB" id="A0ABD1CYF7"/>
<feature type="non-terminal residue" evidence="2">
    <location>
        <position position="336"/>
    </location>
</feature>
<feature type="region of interest" description="Disordered" evidence="1">
    <location>
        <begin position="1"/>
        <end position="23"/>
    </location>
</feature>
<organism evidence="2 3">
    <name type="scientific">Culex pipiens pipiens</name>
    <name type="common">Northern house mosquito</name>
    <dbReference type="NCBI Taxonomy" id="38569"/>
    <lineage>
        <taxon>Eukaryota</taxon>
        <taxon>Metazoa</taxon>
        <taxon>Ecdysozoa</taxon>
        <taxon>Arthropoda</taxon>
        <taxon>Hexapoda</taxon>
        <taxon>Insecta</taxon>
        <taxon>Pterygota</taxon>
        <taxon>Neoptera</taxon>
        <taxon>Endopterygota</taxon>
        <taxon>Diptera</taxon>
        <taxon>Nematocera</taxon>
        <taxon>Culicoidea</taxon>
        <taxon>Culicidae</taxon>
        <taxon>Culicinae</taxon>
        <taxon>Culicini</taxon>
        <taxon>Culex</taxon>
        <taxon>Culex</taxon>
    </lineage>
</organism>
<sequence>MAENCEDARRFQQQQNGDPSQQHFQQQYVFPAEQLPSVQAMMMQLMASMQQIVQQVQEQNTELMRMFSPGGVEVPWHAGTSAARYPHCGGLDIEDRAQNLQVESRRLLGLQCANERIKPPTPQVRTVQDINPLGPECSGKKPFPMKRGREEEHVDVCTVVTSRELSKVELNRISRRRLDTKLNDTVCFVQPWWQVRFPGSRSTLSAVWGPSLLEDDTISDNRFISFYDLLYTTEKSSQYFSRDCEKRGRQEIAVRFAERAISQRSVQSPHREQSFKILQFATNVTRGKPRKKFCTYRPRLRPRTRWKVESSSECEPTQIWCHIAIAVYINRVEANV</sequence>
<keyword evidence="3" id="KW-1185">Reference proteome</keyword>
<evidence type="ECO:0000256" key="1">
    <source>
        <dbReference type="SAM" id="MobiDB-lite"/>
    </source>
</evidence>
<proteinExistence type="predicted"/>
<evidence type="ECO:0000313" key="3">
    <source>
        <dbReference type="Proteomes" id="UP001562425"/>
    </source>
</evidence>
<gene>
    <name evidence="2" type="ORF">pipiens_000429</name>
</gene>
<feature type="compositionally biased region" description="Polar residues" evidence="1">
    <location>
        <begin position="11"/>
        <end position="23"/>
    </location>
</feature>
<dbReference type="EMBL" id="JBEHCU010008621">
    <property type="protein sequence ID" value="KAL1381447.1"/>
    <property type="molecule type" value="Genomic_DNA"/>
</dbReference>
<accession>A0ABD1CYF7</accession>
<feature type="region of interest" description="Disordered" evidence="1">
    <location>
        <begin position="124"/>
        <end position="145"/>
    </location>
</feature>
<dbReference type="Proteomes" id="UP001562425">
    <property type="component" value="Unassembled WGS sequence"/>
</dbReference>
<feature type="compositionally biased region" description="Basic and acidic residues" evidence="1">
    <location>
        <begin position="1"/>
        <end position="10"/>
    </location>
</feature>
<evidence type="ECO:0000313" key="2">
    <source>
        <dbReference type="EMBL" id="KAL1381447.1"/>
    </source>
</evidence>
<comment type="caution">
    <text evidence="2">The sequence shown here is derived from an EMBL/GenBank/DDBJ whole genome shotgun (WGS) entry which is preliminary data.</text>
</comment>
<protein>
    <submittedName>
        <fullName evidence="2">Uncharacterized protein</fullName>
    </submittedName>
</protein>
<reference evidence="2 3" key="1">
    <citation type="submission" date="2024-05" db="EMBL/GenBank/DDBJ databases">
        <title>Culex pipiens pipiens assembly and annotation.</title>
        <authorList>
            <person name="Alout H."/>
            <person name="Durand T."/>
        </authorList>
    </citation>
    <scope>NUCLEOTIDE SEQUENCE [LARGE SCALE GENOMIC DNA]</scope>
    <source>
        <strain evidence="2">HA-2024</strain>
        <tissue evidence="2">Whole body</tissue>
    </source>
</reference>
<name>A0ABD1CYF7_CULPP</name>